<dbReference type="InterPro" id="IPR013324">
    <property type="entry name" value="RNA_pol_sigma_r3/r4-like"/>
</dbReference>
<accession>A0AAE8VTD0</accession>
<dbReference type="AlphaFoldDB" id="A0AAE8VTD0"/>
<dbReference type="EMBL" id="SPAZ01000352">
    <property type="protein sequence ID" value="TQE16655.1"/>
    <property type="molecule type" value="Genomic_DNA"/>
</dbReference>
<dbReference type="InterPro" id="IPR013249">
    <property type="entry name" value="RNA_pol_sigma70_r4_t2"/>
</dbReference>
<evidence type="ECO:0000313" key="8">
    <source>
        <dbReference type="EMBL" id="TQE16655.1"/>
    </source>
</evidence>
<dbReference type="GO" id="GO:0006352">
    <property type="term" value="P:DNA-templated transcription initiation"/>
    <property type="evidence" value="ECO:0007669"/>
    <property type="project" value="InterPro"/>
</dbReference>
<name>A0AAE8VTD0_9ACTN</name>
<evidence type="ECO:0000256" key="5">
    <source>
        <dbReference type="ARBA" id="ARBA00023163"/>
    </source>
</evidence>
<dbReference type="Pfam" id="PF08281">
    <property type="entry name" value="Sigma70_r4_2"/>
    <property type="match status" value="1"/>
</dbReference>
<dbReference type="RefSeq" id="WP_141586190.1">
    <property type="nucleotide sequence ID" value="NZ_SPAZ01000352.1"/>
</dbReference>
<dbReference type="Gene3D" id="1.10.1740.10">
    <property type="match status" value="1"/>
</dbReference>
<dbReference type="GO" id="GO:0003677">
    <property type="term" value="F:DNA binding"/>
    <property type="evidence" value="ECO:0007669"/>
    <property type="project" value="UniProtKB-KW"/>
</dbReference>
<evidence type="ECO:0000313" key="9">
    <source>
        <dbReference type="Proteomes" id="UP000318720"/>
    </source>
</evidence>
<keyword evidence="3" id="KW-0731">Sigma factor</keyword>
<feature type="compositionally biased region" description="Pro residues" evidence="6">
    <location>
        <begin position="60"/>
        <end position="70"/>
    </location>
</feature>
<feature type="region of interest" description="Disordered" evidence="6">
    <location>
        <begin position="299"/>
        <end position="346"/>
    </location>
</feature>
<keyword evidence="2" id="KW-0805">Transcription regulation</keyword>
<gene>
    <name evidence="8" type="ORF">Sipo8835_43155</name>
</gene>
<protein>
    <submittedName>
        <fullName evidence="8">RNA polymerase subunit sigma-70</fullName>
    </submittedName>
</protein>
<evidence type="ECO:0000256" key="4">
    <source>
        <dbReference type="ARBA" id="ARBA00023125"/>
    </source>
</evidence>
<reference evidence="8 9" key="1">
    <citation type="submission" date="2019-03" db="EMBL/GenBank/DDBJ databases">
        <title>Comparative genomic analyses of the sweetpotato soil rot pathogen, Streptomyces ipomoeae.</title>
        <authorList>
            <person name="Ruschel Soares N."/>
            <person name="Badger J.H."/>
            <person name="Huguet-Tapia J.C."/>
            <person name="Clark C.A."/>
            <person name="Pettis G.S."/>
        </authorList>
    </citation>
    <scope>NUCLEOTIDE SEQUENCE [LARGE SCALE GENOMIC DNA]</scope>
    <source>
        <strain evidence="8 9">88-35</strain>
    </source>
</reference>
<evidence type="ECO:0000256" key="6">
    <source>
        <dbReference type="SAM" id="MobiDB-lite"/>
    </source>
</evidence>
<dbReference type="InterPro" id="IPR036388">
    <property type="entry name" value="WH-like_DNA-bd_sf"/>
</dbReference>
<feature type="compositionally biased region" description="Pro residues" evidence="6">
    <location>
        <begin position="299"/>
        <end position="315"/>
    </location>
</feature>
<comment type="similarity">
    <text evidence="1">Belongs to the sigma-70 factor family. ECF subfamily.</text>
</comment>
<dbReference type="Proteomes" id="UP000318720">
    <property type="component" value="Unassembled WGS sequence"/>
</dbReference>
<dbReference type="GO" id="GO:0016987">
    <property type="term" value="F:sigma factor activity"/>
    <property type="evidence" value="ECO:0007669"/>
    <property type="project" value="UniProtKB-KW"/>
</dbReference>
<comment type="caution">
    <text evidence="8">The sequence shown here is derived from an EMBL/GenBank/DDBJ whole genome shotgun (WGS) entry which is preliminary data.</text>
</comment>
<evidence type="ECO:0000259" key="7">
    <source>
        <dbReference type="Pfam" id="PF08281"/>
    </source>
</evidence>
<dbReference type="InterPro" id="IPR013325">
    <property type="entry name" value="RNA_pol_sigma_r2"/>
</dbReference>
<sequence length="346" mass="37448">MRGSLHGGVQRSSRQESSRESAHESAPDEQPTRTKPERHQRPTCAGTDTTALGDSDPVSAPAPAPAPAPDDPALTPAPLTPAQAFDALYACCAPSLVQQTYLLTGRRCLARDAVEQAFQLAWQRWPEVAVDRDPAGWVRAAAHEYALSPWHRLRHRLLRQFRHPEPPPADPTGRALLDALLKLPPPYRRTLILYDGLRMDLPETAAETEASTAAAAGRLMHAREAVAGCLPEPISPDTLHRLLTELPAGVHPGPAEPIVLRAQADLRARRWIHTAIAFTTILLTTTALTLHIAPDHYEPPIPPGTPVQGLPPKPAAGPLSPTQQALRAKLRSATATGPERLRPEAH</sequence>
<dbReference type="InterPro" id="IPR039425">
    <property type="entry name" value="RNA_pol_sigma-70-like"/>
</dbReference>
<evidence type="ECO:0000256" key="1">
    <source>
        <dbReference type="ARBA" id="ARBA00010641"/>
    </source>
</evidence>
<keyword evidence="4" id="KW-0238">DNA-binding</keyword>
<organism evidence="8 9">
    <name type="scientific">Streptomyces ipomoeae</name>
    <dbReference type="NCBI Taxonomy" id="103232"/>
    <lineage>
        <taxon>Bacteria</taxon>
        <taxon>Bacillati</taxon>
        <taxon>Actinomycetota</taxon>
        <taxon>Actinomycetes</taxon>
        <taxon>Kitasatosporales</taxon>
        <taxon>Streptomycetaceae</taxon>
        <taxon>Streptomyces</taxon>
    </lineage>
</organism>
<dbReference type="SUPFAM" id="SSF88659">
    <property type="entry name" value="Sigma3 and sigma4 domains of RNA polymerase sigma factors"/>
    <property type="match status" value="1"/>
</dbReference>
<feature type="compositionally biased region" description="Basic and acidic residues" evidence="6">
    <location>
        <begin position="13"/>
        <end position="40"/>
    </location>
</feature>
<dbReference type="PANTHER" id="PTHR43133:SF8">
    <property type="entry name" value="RNA POLYMERASE SIGMA FACTOR HI_1459-RELATED"/>
    <property type="match status" value="1"/>
</dbReference>
<feature type="domain" description="RNA polymerase sigma factor 70 region 4 type 2" evidence="7">
    <location>
        <begin position="174"/>
        <end position="225"/>
    </location>
</feature>
<dbReference type="PANTHER" id="PTHR43133">
    <property type="entry name" value="RNA POLYMERASE ECF-TYPE SIGMA FACTO"/>
    <property type="match status" value="1"/>
</dbReference>
<dbReference type="Gene3D" id="1.10.10.10">
    <property type="entry name" value="Winged helix-like DNA-binding domain superfamily/Winged helix DNA-binding domain"/>
    <property type="match status" value="1"/>
</dbReference>
<evidence type="ECO:0000256" key="2">
    <source>
        <dbReference type="ARBA" id="ARBA00023015"/>
    </source>
</evidence>
<dbReference type="SUPFAM" id="SSF88946">
    <property type="entry name" value="Sigma2 domain of RNA polymerase sigma factors"/>
    <property type="match status" value="1"/>
</dbReference>
<evidence type="ECO:0000256" key="3">
    <source>
        <dbReference type="ARBA" id="ARBA00023082"/>
    </source>
</evidence>
<proteinExistence type="inferred from homology"/>
<feature type="region of interest" description="Disordered" evidence="6">
    <location>
        <begin position="1"/>
        <end position="78"/>
    </location>
</feature>
<keyword evidence="5" id="KW-0804">Transcription</keyword>